<sequence>MLRWFLVVFLALMFISWLSPMLRRIGFGKLPGDLRFRWRGREWDIPLASTLLLSFVASLIAKFI</sequence>
<dbReference type="RefSeq" id="WP_184858876.1">
    <property type="nucleotide sequence ID" value="NZ_JACHLK010000006.1"/>
</dbReference>
<proteinExistence type="predicted"/>
<dbReference type="AlphaFoldDB" id="A0A7X0PF02"/>
<keyword evidence="1" id="KW-0812">Transmembrane</keyword>
<feature type="transmembrane region" description="Helical" evidence="1">
    <location>
        <begin position="43"/>
        <end position="61"/>
    </location>
</feature>
<keyword evidence="1" id="KW-1133">Transmembrane helix</keyword>
<feature type="transmembrane region" description="Helical" evidence="1">
    <location>
        <begin position="6"/>
        <end position="22"/>
    </location>
</feature>
<dbReference type="EMBL" id="JACHLK010000006">
    <property type="protein sequence ID" value="MBB6560636.1"/>
    <property type="molecule type" value="Genomic_DNA"/>
</dbReference>
<gene>
    <name evidence="2" type="ORF">HNP48_003312</name>
</gene>
<dbReference type="Proteomes" id="UP000575083">
    <property type="component" value="Unassembled WGS sequence"/>
</dbReference>
<evidence type="ECO:0000256" key="1">
    <source>
        <dbReference type="SAM" id="Phobius"/>
    </source>
</evidence>
<dbReference type="Pfam" id="PF11146">
    <property type="entry name" value="DUF2905"/>
    <property type="match status" value="1"/>
</dbReference>
<evidence type="ECO:0008006" key="4">
    <source>
        <dbReference type="Google" id="ProtNLM"/>
    </source>
</evidence>
<organism evidence="2 3">
    <name type="scientific">Acidovorax soli</name>
    <dbReference type="NCBI Taxonomy" id="592050"/>
    <lineage>
        <taxon>Bacteria</taxon>
        <taxon>Pseudomonadati</taxon>
        <taxon>Pseudomonadota</taxon>
        <taxon>Betaproteobacteria</taxon>
        <taxon>Burkholderiales</taxon>
        <taxon>Comamonadaceae</taxon>
        <taxon>Acidovorax</taxon>
    </lineage>
</organism>
<keyword evidence="1" id="KW-0472">Membrane</keyword>
<evidence type="ECO:0000313" key="2">
    <source>
        <dbReference type="EMBL" id="MBB6560636.1"/>
    </source>
</evidence>
<protein>
    <recommendedName>
        <fullName evidence="4">DUF2905 domain-containing protein</fullName>
    </recommendedName>
</protein>
<accession>A0A7X0PF02</accession>
<keyword evidence="3" id="KW-1185">Reference proteome</keyword>
<name>A0A7X0PF02_9BURK</name>
<comment type="caution">
    <text evidence="2">The sequence shown here is derived from an EMBL/GenBank/DDBJ whole genome shotgun (WGS) entry which is preliminary data.</text>
</comment>
<dbReference type="InterPro" id="IPR021320">
    <property type="entry name" value="DUF2905"/>
</dbReference>
<reference evidence="2 3" key="1">
    <citation type="submission" date="2020-08" db="EMBL/GenBank/DDBJ databases">
        <title>Functional genomics of gut bacteria from endangered species of beetles.</title>
        <authorList>
            <person name="Carlos-Shanley C."/>
        </authorList>
    </citation>
    <scope>NUCLEOTIDE SEQUENCE [LARGE SCALE GENOMIC DNA]</scope>
    <source>
        <strain evidence="2 3">S00198</strain>
    </source>
</reference>
<evidence type="ECO:0000313" key="3">
    <source>
        <dbReference type="Proteomes" id="UP000575083"/>
    </source>
</evidence>